<feature type="region of interest" description="Disordered" evidence="1">
    <location>
        <begin position="1"/>
        <end position="39"/>
    </location>
</feature>
<feature type="compositionally biased region" description="Polar residues" evidence="1">
    <location>
        <begin position="378"/>
        <end position="388"/>
    </location>
</feature>
<protein>
    <submittedName>
        <fullName evidence="2">Uncharacterized protein</fullName>
    </submittedName>
</protein>
<comment type="caution">
    <text evidence="2">The sequence shown here is derived from an EMBL/GenBank/DDBJ whole genome shotgun (WGS) entry which is preliminary data.</text>
</comment>
<organism evidence="2 3">
    <name type="scientific">Pyrenophora tritici-repentis</name>
    <dbReference type="NCBI Taxonomy" id="45151"/>
    <lineage>
        <taxon>Eukaryota</taxon>
        <taxon>Fungi</taxon>
        <taxon>Dikarya</taxon>
        <taxon>Ascomycota</taxon>
        <taxon>Pezizomycotina</taxon>
        <taxon>Dothideomycetes</taxon>
        <taxon>Pleosporomycetidae</taxon>
        <taxon>Pleosporales</taxon>
        <taxon>Pleosporineae</taxon>
        <taxon>Pleosporaceae</taxon>
        <taxon>Pyrenophora</taxon>
    </lineage>
</organism>
<dbReference type="AlphaFoldDB" id="A0A922N010"/>
<proteinExistence type="predicted"/>
<evidence type="ECO:0000313" key="3">
    <source>
        <dbReference type="Proteomes" id="UP000249757"/>
    </source>
</evidence>
<keyword evidence="3" id="KW-1185">Reference proteome</keyword>
<feature type="compositionally biased region" description="Basic and acidic residues" evidence="1">
    <location>
        <begin position="1"/>
        <end position="11"/>
    </location>
</feature>
<reference evidence="3" key="1">
    <citation type="journal article" date="2022" name="Microb. Genom.">
        <title>A global pangenome for the wheat fungal pathogen Pyrenophora tritici-repentis and prediction of effector protein structural homology.</title>
        <authorList>
            <person name="Moolhuijzen P.M."/>
            <person name="See P.T."/>
            <person name="Shi G."/>
            <person name="Powell H.R."/>
            <person name="Cockram J."/>
            <person name="Jorgensen L.N."/>
            <person name="Benslimane H."/>
            <person name="Strelkov S.E."/>
            <person name="Turner J."/>
            <person name="Liu Z."/>
            <person name="Moffat C.S."/>
        </authorList>
    </citation>
    <scope>NUCLEOTIDE SEQUENCE [LARGE SCALE GENOMIC DNA]</scope>
</reference>
<feature type="region of interest" description="Disordered" evidence="1">
    <location>
        <begin position="54"/>
        <end position="91"/>
    </location>
</feature>
<evidence type="ECO:0000313" key="2">
    <source>
        <dbReference type="EMBL" id="KAI1508009.1"/>
    </source>
</evidence>
<evidence type="ECO:0000256" key="1">
    <source>
        <dbReference type="SAM" id="MobiDB-lite"/>
    </source>
</evidence>
<feature type="compositionally biased region" description="Polar residues" evidence="1">
    <location>
        <begin position="66"/>
        <end position="83"/>
    </location>
</feature>
<gene>
    <name evidence="2" type="ORF">Ptr86124_013105</name>
</gene>
<dbReference type="OMA" id="CPRDERR"/>
<feature type="compositionally biased region" description="Low complexity" evidence="1">
    <location>
        <begin position="357"/>
        <end position="368"/>
    </location>
</feature>
<feature type="region of interest" description="Disordered" evidence="1">
    <location>
        <begin position="529"/>
        <end position="554"/>
    </location>
</feature>
<accession>A0A922N010</accession>
<dbReference type="OrthoDB" id="3685638at2759"/>
<dbReference type="EMBL" id="NRDI02000030">
    <property type="protein sequence ID" value="KAI1508009.1"/>
    <property type="molecule type" value="Genomic_DNA"/>
</dbReference>
<feature type="region of interest" description="Disordered" evidence="1">
    <location>
        <begin position="241"/>
        <end position="260"/>
    </location>
</feature>
<dbReference type="Proteomes" id="UP000249757">
    <property type="component" value="Unassembled WGS sequence"/>
</dbReference>
<name>A0A922N010_9PLEO</name>
<sequence>MSQPWSRKDSDYSTLPTTPPTPGLNEDDNRQNTRRPSQVAELLEKTIARLKRIFGSRRGSADDDNVPSNPYNTQRSSISQGSETQEEQAWKGTAHLPHVSMFFDANGEEGPSLFYTTADWIAFQTALQARRTSIQTRLHNELQYDGDTDQDELHQSAKHKRKDSQFSFGGFLKTGYFNKIDKGKGRMVYNDAAPASTRESLLVSPSTALAVPFGDIGILPHASTDDNSLLASSDVPRAEFSNPRAGHCSPVLSGSQKAPEEIPPVTRLLSIRMVTPGPSYEDLTARADSNLARADSNSTRSSLSSSSTDFIAVGNRHFQTVRRLSQSSTMVEGSPEEPSPSPLPSPRRHPLTHEDSITTTSSESFLTSLRHGDRPDTAPSSTQILRPTSIPSLDAMQTLTLGPPSHAIVLSTSSSHSSERMFRLSTEHVAVVAPTRPAPPIGPSSLARSTLVGDNGEDEIDFSITHAAPPSPLPDTAIHPVRRREGGRKGNENLREAYVEQGVGCRREMSERAALIGVRRGRLSPKKSLQDQCWWGEGEGEGEGGVGVPERECL</sequence>
<feature type="region of interest" description="Disordered" evidence="1">
    <location>
        <begin position="323"/>
        <end position="388"/>
    </location>
</feature>
<feature type="region of interest" description="Disordered" evidence="1">
    <location>
        <begin position="464"/>
        <end position="488"/>
    </location>
</feature>